<name>A0A0L9VRZ2_PHAAN</name>
<organism evidence="2 3">
    <name type="scientific">Phaseolus angularis</name>
    <name type="common">Azuki bean</name>
    <name type="synonym">Vigna angularis</name>
    <dbReference type="NCBI Taxonomy" id="3914"/>
    <lineage>
        <taxon>Eukaryota</taxon>
        <taxon>Viridiplantae</taxon>
        <taxon>Streptophyta</taxon>
        <taxon>Embryophyta</taxon>
        <taxon>Tracheophyta</taxon>
        <taxon>Spermatophyta</taxon>
        <taxon>Magnoliopsida</taxon>
        <taxon>eudicotyledons</taxon>
        <taxon>Gunneridae</taxon>
        <taxon>Pentapetalae</taxon>
        <taxon>rosids</taxon>
        <taxon>fabids</taxon>
        <taxon>Fabales</taxon>
        <taxon>Fabaceae</taxon>
        <taxon>Papilionoideae</taxon>
        <taxon>50 kb inversion clade</taxon>
        <taxon>NPAAA clade</taxon>
        <taxon>indigoferoid/millettioid clade</taxon>
        <taxon>Phaseoleae</taxon>
        <taxon>Vigna</taxon>
    </lineage>
</organism>
<gene>
    <name evidence="2" type="ORF">LR48_Vigan11g067000</name>
</gene>
<dbReference type="EMBL" id="CM003381">
    <property type="protein sequence ID" value="KOM57637.1"/>
    <property type="molecule type" value="Genomic_DNA"/>
</dbReference>
<feature type="region of interest" description="Disordered" evidence="1">
    <location>
        <begin position="22"/>
        <end position="41"/>
    </location>
</feature>
<protein>
    <submittedName>
        <fullName evidence="2">Uncharacterized protein</fullName>
    </submittedName>
</protein>
<proteinExistence type="predicted"/>
<evidence type="ECO:0000313" key="3">
    <source>
        <dbReference type="Proteomes" id="UP000053144"/>
    </source>
</evidence>
<evidence type="ECO:0000313" key="2">
    <source>
        <dbReference type="EMBL" id="KOM57637.1"/>
    </source>
</evidence>
<accession>A0A0L9VRZ2</accession>
<dbReference type="Gramene" id="KOM57637">
    <property type="protein sequence ID" value="KOM57637"/>
    <property type="gene ID" value="LR48_Vigan11g067000"/>
</dbReference>
<evidence type="ECO:0000256" key="1">
    <source>
        <dbReference type="SAM" id="MobiDB-lite"/>
    </source>
</evidence>
<sequence length="141" mass="16530">MLKDQDEELTLNVFNDEQPIQVKKTSPKVRDKNLSKTSVSKQAADSIKGGKNFFLSQVKEEEKEIQENIVHQDLKCEDEEFKPGKLVKYKNRLWVVKVIKMNGIIEIEAPYSRRVKKVDRKLLKIRWCDESKRNTNIKPSN</sequence>
<reference evidence="3" key="1">
    <citation type="journal article" date="2015" name="Proc. Natl. Acad. Sci. U.S.A.">
        <title>Genome sequencing of adzuki bean (Vigna angularis) provides insight into high starch and low fat accumulation and domestication.</title>
        <authorList>
            <person name="Yang K."/>
            <person name="Tian Z."/>
            <person name="Chen C."/>
            <person name="Luo L."/>
            <person name="Zhao B."/>
            <person name="Wang Z."/>
            <person name="Yu L."/>
            <person name="Li Y."/>
            <person name="Sun Y."/>
            <person name="Li W."/>
            <person name="Chen Y."/>
            <person name="Li Y."/>
            <person name="Zhang Y."/>
            <person name="Ai D."/>
            <person name="Zhao J."/>
            <person name="Shang C."/>
            <person name="Ma Y."/>
            <person name="Wu B."/>
            <person name="Wang M."/>
            <person name="Gao L."/>
            <person name="Sun D."/>
            <person name="Zhang P."/>
            <person name="Guo F."/>
            <person name="Wang W."/>
            <person name="Li Y."/>
            <person name="Wang J."/>
            <person name="Varshney R.K."/>
            <person name="Wang J."/>
            <person name="Ling H.Q."/>
            <person name="Wan P."/>
        </authorList>
    </citation>
    <scope>NUCLEOTIDE SEQUENCE</scope>
    <source>
        <strain evidence="3">cv. Jingnong 6</strain>
    </source>
</reference>
<dbReference type="Proteomes" id="UP000053144">
    <property type="component" value="Chromosome 11"/>
</dbReference>
<dbReference type="AlphaFoldDB" id="A0A0L9VRZ2"/>